<protein>
    <submittedName>
        <fullName evidence="9">Uncharacterized protein</fullName>
    </submittedName>
</protein>
<dbReference type="WBParaSite" id="scf7180000422133.g8373">
    <property type="protein sequence ID" value="scf7180000422133.g8373"/>
    <property type="gene ID" value="scf7180000422133.g8373"/>
</dbReference>
<feature type="transmembrane region" description="Helical" evidence="7">
    <location>
        <begin position="273"/>
        <end position="295"/>
    </location>
</feature>
<dbReference type="GO" id="GO:0016020">
    <property type="term" value="C:membrane"/>
    <property type="evidence" value="ECO:0007669"/>
    <property type="project" value="UniProtKB-SubCell"/>
</dbReference>
<evidence type="ECO:0000256" key="3">
    <source>
        <dbReference type="ARBA" id="ARBA00022692"/>
    </source>
</evidence>
<dbReference type="Pfam" id="PF01758">
    <property type="entry name" value="SBF"/>
    <property type="match status" value="1"/>
</dbReference>
<proteinExistence type="inferred from homology"/>
<evidence type="ECO:0000256" key="7">
    <source>
        <dbReference type="SAM" id="Phobius"/>
    </source>
</evidence>
<dbReference type="GO" id="GO:0015293">
    <property type="term" value="F:symporter activity"/>
    <property type="evidence" value="ECO:0007669"/>
    <property type="project" value="UniProtKB-KW"/>
</dbReference>
<dbReference type="AlphaFoldDB" id="A0A915NW56"/>
<evidence type="ECO:0000256" key="4">
    <source>
        <dbReference type="ARBA" id="ARBA00022847"/>
    </source>
</evidence>
<comment type="similarity">
    <text evidence="2">Belongs to the bile acid:sodium symporter (BASS) (TC 2.A.28) family.</text>
</comment>
<dbReference type="InterPro" id="IPR004710">
    <property type="entry name" value="Bilac:Na_transpt"/>
</dbReference>
<keyword evidence="4" id="KW-0769">Symport</keyword>
<reference evidence="9" key="1">
    <citation type="submission" date="2022-11" db="UniProtKB">
        <authorList>
            <consortium name="WormBaseParasite"/>
        </authorList>
    </citation>
    <scope>IDENTIFICATION</scope>
</reference>
<feature type="transmembrane region" description="Helical" evidence="7">
    <location>
        <begin position="238"/>
        <end position="261"/>
    </location>
</feature>
<keyword evidence="6 7" id="KW-0472">Membrane</keyword>
<organism evidence="8 9">
    <name type="scientific">Meloidogyne floridensis</name>
    <dbReference type="NCBI Taxonomy" id="298350"/>
    <lineage>
        <taxon>Eukaryota</taxon>
        <taxon>Metazoa</taxon>
        <taxon>Ecdysozoa</taxon>
        <taxon>Nematoda</taxon>
        <taxon>Chromadorea</taxon>
        <taxon>Rhabditida</taxon>
        <taxon>Tylenchina</taxon>
        <taxon>Tylenchomorpha</taxon>
        <taxon>Tylenchoidea</taxon>
        <taxon>Meloidogynidae</taxon>
        <taxon>Meloidogyninae</taxon>
        <taxon>Meloidogyne</taxon>
    </lineage>
</organism>
<dbReference type="PANTHER" id="PTHR10361:SF28">
    <property type="entry name" value="P3 PROTEIN-RELATED"/>
    <property type="match status" value="1"/>
</dbReference>
<evidence type="ECO:0000256" key="2">
    <source>
        <dbReference type="ARBA" id="ARBA00006528"/>
    </source>
</evidence>
<keyword evidence="3 7" id="KW-0812">Transmembrane</keyword>
<dbReference type="Gene3D" id="1.20.1530.20">
    <property type="match status" value="1"/>
</dbReference>
<dbReference type="InterPro" id="IPR038770">
    <property type="entry name" value="Na+/solute_symporter_sf"/>
</dbReference>
<evidence type="ECO:0000256" key="6">
    <source>
        <dbReference type="ARBA" id="ARBA00023136"/>
    </source>
</evidence>
<keyword evidence="4" id="KW-0813">Transport</keyword>
<feature type="transmembrane region" description="Helical" evidence="7">
    <location>
        <begin position="368"/>
        <end position="393"/>
    </location>
</feature>
<name>A0A915NW56_9BILA</name>
<feature type="transmembrane region" description="Helical" evidence="7">
    <location>
        <begin position="178"/>
        <end position="201"/>
    </location>
</feature>
<evidence type="ECO:0000256" key="1">
    <source>
        <dbReference type="ARBA" id="ARBA00004141"/>
    </source>
</evidence>
<feature type="transmembrane region" description="Helical" evidence="7">
    <location>
        <begin position="342"/>
        <end position="362"/>
    </location>
</feature>
<sequence length="416" mass="47434">MLFINLQLKQTNLFIFTFFILCQYLPLINSQVIFLNTTESPKLWIDPPNLVEFRIGDKRAIWLIVYTNETAWSGQVIINCEWPKINCLLNETECPIKYSVQLDKENEFAQWININISGKFVGLNKIKVVAGKTTSKTLIYSKLTNFLIPAFGISIGIGNFLTGLQLNIGEDGLQPIPLLIIFLCQFIFKPLVGFGISKYLIISHPYVTRLAFFLVSCLPVGASQNGFWAILFNGNKNLIDAIALVQRIGIIFFLPFWIYFVGKRSFFVERVNIGIFPLIYCLLLILIPFFFGILMSKLGCQKLLLQKYSKYLKPFALSGTLIFISLILITTWQNFFLLSWDLLFYIGFSSSASLFILLLSLGEPERDVALIIPLATALFTDKLLLFFCFIRIIRRAILALTKNKNIVIASEMTTIK</sequence>
<evidence type="ECO:0000256" key="5">
    <source>
        <dbReference type="ARBA" id="ARBA00022989"/>
    </source>
</evidence>
<keyword evidence="8" id="KW-1185">Reference proteome</keyword>
<feature type="transmembrane region" description="Helical" evidence="7">
    <location>
        <begin position="12"/>
        <end position="35"/>
    </location>
</feature>
<comment type="subcellular location">
    <subcellularLocation>
        <location evidence="1">Membrane</location>
        <topology evidence="1">Multi-pass membrane protein</topology>
    </subcellularLocation>
</comment>
<feature type="transmembrane region" description="Helical" evidence="7">
    <location>
        <begin position="146"/>
        <end position="166"/>
    </location>
</feature>
<dbReference type="InterPro" id="IPR002657">
    <property type="entry name" value="BilAc:Na_symport/Acr3"/>
</dbReference>
<evidence type="ECO:0000313" key="8">
    <source>
        <dbReference type="Proteomes" id="UP000887560"/>
    </source>
</evidence>
<feature type="transmembrane region" description="Helical" evidence="7">
    <location>
        <begin position="210"/>
        <end position="232"/>
    </location>
</feature>
<keyword evidence="5 7" id="KW-1133">Transmembrane helix</keyword>
<dbReference type="Proteomes" id="UP000887560">
    <property type="component" value="Unplaced"/>
</dbReference>
<feature type="transmembrane region" description="Helical" evidence="7">
    <location>
        <begin position="315"/>
        <end position="335"/>
    </location>
</feature>
<accession>A0A915NW56</accession>
<evidence type="ECO:0000313" key="9">
    <source>
        <dbReference type="WBParaSite" id="scf7180000422133.g8373"/>
    </source>
</evidence>
<dbReference type="PANTHER" id="PTHR10361">
    <property type="entry name" value="SODIUM-BILE ACID COTRANSPORTER"/>
    <property type="match status" value="1"/>
</dbReference>